<proteinExistence type="predicted"/>
<dbReference type="SUPFAM" id="SSF160574">
    <property type="entry name" value="BT0923-like"/>
    <property type="match status" value="1"/>
</dbReference>
<keyword evidence="1" id="KW-0732">Signal</keyword>
<dbReference type="KEGG" id="lacs:H4075_19065"/>
<protein>
    <recommendedName>
        <fullName evidence="4">Beta-lactamase-inhibitor-like PepSY-like domain-containing protein</fullName>
    </recommendedName>
</protein>
<sequence>MKRFFLAAIAALLFAVQLNAGNGENVTNEIKSTFVRHFGEDTKAAWTKKNDIYIASFKKGDTEMHAFFDEDNNYLGVGQYFNAKNTPVGIVRQIEQRFPGSIIYQAYEYNPSGGGIIYGFLINDGQISRKLKVDMNGELLIMQKSKK</sequence>
<evidence type="ECO:0000313" key="2">
    <source>
        <dbReference type="EMBL" id="QNA44147.1"/>
    </source>
</evidence>
<dbReference type="RefSeq" id="WP_182802409.1">
    <property type="nucleotide sequence ID" value="NZ_CP060007.1"/>
</dbReference>
<evidence type="ECO:0000256" key="1">
    <source>
        <dbReference type="SAM" id="SignalP"/>
    </source>
</evidence>
<keyword evidence="3" id="KW-1185">Reference proteome</keyword>
<reference evidence="3" key="1">
    <citation type="submission" date="2020-08" db="EMBL/GenBank/DDBJ databases">
        <title>Lacibacter sp. S13-6-6 genome sequencing.</title>
        <authorList>
            <person name="Jin L."/>
        </authorList>
    </citation>
    <scope>NUCLEOTIDE SEQUENCE [LARGE SCALE GENOMIC DNA]</scope>
    <source>
        <strain evidence="3">S13-6-6</strain>
    </source>
</reference>
<dbReference type="Proteomes" id="UP000515344">
    <property type="component" value="Chromosome"/>
</dbReference>
<evidence type="ECO:0008006" key="4">
    <source>
        <dbReference type="Google" id="ProtNLM"/>
    </source>
</evidence>
<dbReference type="EMBL" id="CP060007">
    <property type="protein sequence ID" value="QNA44147.1"/>
    <property type="molecule type" value="Genomic_DNA"/>
</dbReference>
<feature type="chain" id="PRO_5028964175" description="Beta-lactamase-inhibitor-like PepSY-like domain-containing protein" evidence="1">
    <location>
        <begin position="21"/>
        <end position="147"/>
    </location>
</feature>
<feature type="signal peptide" evidence="1">
    <location>
        <begin position="1"/>
        <end position="20"/>
    </location>
</feature>
<dbReference type="Gene3D" id="3.10.450.360">
    <property type="match status" value="1"/>
</dbReference>
<evidence type="ECO:0000313" key="3">
    <source>
        <dbReference type="Proteomes" id="UP000515344"/>
    </source>
</evidence>
<accession>A0A7G5XF94</accession>
<name>A0A7G5XF94_9BACT</name>
<dbReference type="AlphaFoldDB" id="A0A7G5XF94"/>
<organism evidence="2 3">
    <name type="scientific">Lacibacter sediminis</name>
    <dbReference type="NCBI Taxonomy" id="2760713"/>
    <lineage>
        <taxon>Bacteria</taxon>
        <taxon>Pseudomonadati</taxon>
        <taxon>Bacteroidota</taxon>
        <taxon>Chitinophagia</taxon>
        <taxon>Chitinophagales</taxon>
        <taxon>Chitinophagaceae</taxon>
        <taxon>Lacibacter</taxon>
    </lineage>
</organism>
<gene>
    <name evidence="2" type="ORF">H4075_19065</name>
</gene>